<evidence type="ECO:0000313" key="1">
    <source>
        <dbReference type="EMBL" id="MEE6259889.1"/>
    </source>
</evidence>
<sequence length="128" mass="13310">MTPESLLVVDAANVVGSTPDGWWRDRAAATAGLRDRLAPVRRKGLPGLAAPVEVVLVVEGVARRVPASDDVRVVAADGSGDDAIVTLVGAEAGGRRCVVVTADRELRSRVTALGVDVRGPRWLPPAEA</sequence>
<organism evidence="1 2">
    <name type="scientific">Plantactinospora sonchi</name>
    <dbReference type="NCBI Taxonomy" id="1544735"/>
    <lineage>
        <taxon>Bacteria</taxon>
        <taxon>Bacillati</taxon>
        <taxon>Actinomycetota</taxon>
        <taxon>Actinomycetes</taxon>
        <taxon>Micromonosporales</taxon>
        <taxon>Micromonosporaceae</taxon>
        <taxon>Plantactinospora</taxon>
    </lineage>
</organism>
<name>A0ABU7RTR3_9ACTN</name>
<evidence type="ECO:0008006" key="3">
    <source>
        <dbReference type="Google" id="ProtNLM"/>
    </source>
</evidence>
<comment type="caution">
    <text evidence="1">The sequence shown here is derived from an EMBL/GenBank/DDBJ whole genome shotgun (WGS) entry which is preliminary data.</text>
</comment>
<gene>
    <name evidence="1" type="ORF">V1633_15475</name>
</gene>
<accession>A0ABU7RTR3</accession>
<dbReference type="EMBL" id="JAZGQK010000012">
    <property type="protein sequence ID" value="MEE6259889.1"/>
    <property type="molecule type" value="Genomic_DNA"/>
</dbReference>
<dbReference type="Proteomes" id="UP001332243">
    <property type="component" value="Unassembled WGS sequence"/>
</dbReference>
<dbReference type="RefSeq" id="WP_331215005.1">
    <property type="nucleotide sequence ID" value="NZ_JAZGQK010000012.1"/>
</dbReference>
<proteinExistence type="predicted"/>
<keyword evidence="2" id="KW-1185">Reference proteome</keyword>
<reference evidence="1 2" key="1">
    <citation type="submission" date="2024-01" db="EMBL/GenBank/DDBJ databases">
        <title>Genome insights into Plantactinospora sonchi sp. nov.</title>
        <authorList>
            <person name="Wang L."/>
        </authorList>
    </citation>
    <scope>NUCLEOTIDE SEQUENCE [LARGE SCALE GENOMIC DNA]</scope>
    <source>
        <strain evidence="1 2">NEAU-QY2</strain>
    </source>
</reference>
<protein>
    <recommendedName>
        <fullName evidence="3">NTP pyrophosphohydrolase</fullName>
    </recommendedName>
</protein>
<evidence type="ECO:0000313" key="2">
    <source>
        <dbReference type="Proteomes" id="UP001332243"/>
    </source>
</evidence>